<name>A0A367QT25_9NOSO</name>
<feature type="repeat" description="TPR" evidence="1">
    <location>
        <begin position="197"/>
        <end position="230"/>
    </location>
</feature>
<evidence type="ECO:0000313" key="3">
    <source>
        <dbReference type="EMBL" id="RCJ27099.1"/>
    </source>
</evidence>
<comment type="caution">
    <text evidence="3">The sequence shown here is derived from an EMBL/GenBank/DDBJ whole genome shotgun (WGS) entry which is preliminary data.</text>
</comment>
<sequence>MSQSALPAKWLKQLSDPYAVLGISVAADERRILKRYHALAKLLHPDRHAKSNNGEQELAKTIFTCLINPAYEQLKQTQKRAETIAMLRLEARALHPNTLSLQSSVAGELMAMSALEAEVFYEEAIASYAEAQYKSLHEAYQITQQLSKLNLAYLCLQLPEPLIPKTPTSIIYEVKSQSLELTLEQTTNIKPVATNYAQRHYRRAIQYTRQAKWALAVGELRDAIKLEPNNSDYYALLGFVHLRQNFPGMAKVYTRQALKLNPQQSLALKNATQLKINPHETTNPKSMGKAVGVAALLSRFIFKTGISSSQVVKSR</sequence>
<dbReference type="SUPFAM" id="SSF46565">
    <property type="entry name" value="Chaperone J-domain"/>
    <property type="match status" value="1"/>
</dbReference>
<dbReference type="InterPro" id="IPR019734">
    <property type="entry name" value="TPR_rpt"/>
</dbReference>
<proteinExistence type="predicted"/>
<dbReference type="AlphaFoldDB" id="A0A367QT25"/>
<dbReference type="InterPro" id="IPR011990">
    <property type="entry name" value="TPR-like_helical_dom_sf"/>
</dbReference>
<dbReference type="Proteomes" id="UP000252107">
    <property type="component" value="Unassembled WGS sequence"/>
</dbReference>
<dbReference type="PANTHER" id="PTHR44200:SF1">
    <property type="entry name" value="DNAJ HOMOLOG SUBFAMILY C MEMBER 7"/>
    <property type="match status" value="1"/>
</dbReference>
<feature type="domain" description="J" evidence="2">
    <location>
        <begin position="16"/>
        <end position="79"/>
    </location>
</feature>
<evidence type="ECO:0000313" key="4">
    <source>
        <dbReference type="Proteomes" id="UP000252107"/>
    </source>
</evidence>
<dbReference type="InterPro" id="IPR036869">
    <property type="entry name" value="J_dom_sf"/>
</dbReference>
<dbReference type="InterPro" id="IPR001623">
    <property type="entry name" value="DnaJ_domain"/>
</dbReference>
<keyword evidence="4" id="KW-1185">Reference proteome</keyword>
<dbReference type="PANTHER" id="PTHR44200">
    <property type="entry name" value="DNAJ HOMOLOG SUBFAMILY C MEMBER 7"/>
    <property type="match status" value="1"/>
</dbReference>
<dbReference type="InterPro" id="IPR052758">
    <property type="entry name" value="SRC_co-chaperone"/>
</dbReference>
<dbReference type="PROSITE" id="PS50076">
    <property type="entry name" value="DNAJ_2"/>
    <property type="match status" value="1"/>
</dbReference>
<protein>
    <submittedName>
        <fullName evidence="3">Molecular chaperone DnaJ</fullName>
    </submittedName>
</protein>
<dbReference type="PROSITE" id="PS50005">
    <property type="entry name" value="TPR"/>
    <property type="match status" value="1"/>
</dbReference>
<dbReference type="SMART" id="SM00028">
    <property type="entry name" value="TPR"/>
    <property type="match status" value="2"/>
</dbReference>
<keyword evidence="1" id="KW-0802">TPR repeat</keyword>
<dbReference type="Gene3D" id="1.10.287.110">
    <property type="entry name" value="DnaJ domain"/>
    <property type="match status" value="1"/>
</dbReference>
<dbReference type="CDD" id="cd06257">
    <property type="entry name" value="DnaJ"/>
    <property type="match status" value="1"/>
</dbReference>
<gene>
    <name evidence="3" type="ORF">A6770_02770</name>
</gene>
<reference evidence="3" key="1">
    <citation type="submission" date="2016-04" db="EMBL/GenBank/DDBJ databases">
        <authorList>
            <person name="Tabuchi Yagui T.R."/>
        </authorList>
    </citation>
    <scope>NUCLEOTIDE SEQUENCE [LARGE SCALE GENOMIC DNA]</scope>
    <source>
        <strain evidence="3">NIES-26</strain>
    </source>
</reference>
<dbReference type="Gene3D" id="1.25.40.10">
    <property type="entry name" value="Tetratricopeptide repeat domain"/>
    <property type="match status" value="1"/>
</dbReference>
<evidence type="ECO:0000256" key="1">
    <source>
        <dbReference type="PROSITE-ProRule" id="PRU00339"/>
    </source>
</evidence>
<dbReference type="SUPFAM" id="SSF48452">
    <property type="entry name" value="TPR-like"/>
    <property type="match status" value="1"/>
</dbReference>
<accession>A0A367QT25</accession>
<dbReference type="SMART" id="SM00271">
    <property type="entry name" value="DnaJ"/>
    <property type="match status" value="1"/>
</dbReference>
<dbReference type="EMBL" id="LXQD01000306">
    <property type="protein sequence ID" value="RCJ27099.1"/>
    <property type="molecule type" value="Genomic_DNA"/>
</dbReference>
<evidence type="ECO:0000259" key="2">
    <source>
        <dbReference type="PROSITE" id="PS50076"/>
    </source>
</evidence>
<dbReference type="Pfam" id="PF00226">
    <property type="entry name" value="DnaJ"/>
    <property type="match status" value="1"/>
</dbReference>
<organism evidence="3 4">
    <name type="scientific">Nostoc minutum NIES-26</name>
    <dbReference type="NCBI Taxonomy" id="1844469"/>
    <lineage>
        <taxon>Bacteria</taxon>
        <taxon>Bacillati</taxon>
        <taxon>Cyanobacteriota</taxon>
        <taxon>Cyanophyceae</taxon>
        <taxon>Nostocales</taxon>
        <taxon>Nostocaceae</taxon>
        <taxon>Nostoc</taxon>
    </lineage>
</organism>